<dbReference type="EMBL" id="JACKXE010000001">
    <property type="protein sequence ID" value="MBB6627048.1"/>
    <property type="molecule type" value="Genomic_DNA"/>
</dbReference>
<dbReference type="Proteomes" id="UP000523955">
    <property type="component" value="Unassembled WGS sequence"/>
</dbReference>
<gene>
    <name evidence="2" type="ORF">H5V45_06905</name>
</gene>
<evidence type="ECO:0008006" key="4">
    <source>
        <dbReference type="Google" id="ProtNLM"/>
    </source>
</evidence>
<feature type="compositionally biased region" description="Low complexity" evidence="1">
    <location>
        <begin position="87"/>
        <end position="115"/>
    </location>
</feature>
<organism evidence="2 3">
    <name type="scientific">Nocardioides luti</name>
    <dbReference type="NCBI Taxonomy" id="2761101"/>
    <lineage>
        <taxon>Bacteria</taxon>
        <taxon>Bacillati</taxon>
        <taxon>Actinomycetota</taxon>
        <taxon>Actinomycetes</taxon>
        <taxon>Propionibacteriales</taxon>
        <taxon>Nocardioidaceae</taxon>
        <taxon>Nocardioides</taxon>
    </lineage>
</organism>
<sequence length="115" mass="11250">MSKLSLLTAAGIGYVLGARAGRERYEQIAAGARQVARNPRVQSAKQQATGVVAEQAAVAKDAAATTAKEAASAVASTVADKVRSDDSSTSSSTAGGVGGAHAAARPAGTTAPPLS</sequence>
<dbReference type="RefSeq" id="WP_185252254.1">
    <property type="nucleotide sequence ID" value="NZ_JACKXE010000001.1"/>
</dbReference>
<reference evidence="2 3" key="1">
    <citation type="submission" date="2020-08" db="EMBL/GenBank/DDBJ databases">
        <authorList>
            <person name="Seo M.-J."/>
        </authorList>
    </citation>
    <scope>NUCLEOTIDE SEQUENCE [LARGE SCALE GENOMIC DNA]</scope>
    <source>
        <strain evidence="2 3">KIGAM211</strain>
    </source>
</reference>
<evidence type="ECO:0000313" key="3">
    <source>
        <dbReference type="Proteomes" id="UP000523955"/>
    </source>
</evidence>
<evidence type="ECO:0000256" key="1">
    <source>
        <dbReference type="SAM" id="MobiDB-lite"/>
    </source>
</evidence>
<name>A0A7X0REX6_9ACTN</name>
<protein>
    <recommendedName>
        <fullName evidence="4">Protoporphyrinogen oxidase</fullName>
    </recommendedName>
</protein>
<comment type="caution">
    <text evidence="2">The sequence shown here is derived from an EMBL/GenBank/DDBJ whole genome shotgun (WGS) entry which is preliminary data.</text>
</comment>
<keyword evidence="3" id="KW-1185">Reference proteome</keyword>
<feature type="region of interest" description="Disordered" evidence="1">
    <location>
        <begin position="75"/>
        <end position="115"/>
    </location>
</feature>
<dbReference type="AlphaFoldDB" id="A0A7X0REX6"/>
<accession>A0A7X0REX6</accession>
<proteinExistence type="predicted"/>
<evidence type="ECO:0000313" key="2">
    <source>
        <dbReference type="EMBL" id="MBB6627048.1"/>
    </source>
</evidence>